<dbReference type="Proteomes" id="UP000011958">
    <property type="component" value="Unassembled WGS sequence"/>
</dbReference>
<evidence type="ECO:0000256" key="1">
    <source>
        <dbReference type="ARBA" id="ARBA00000707"/>
    </source>
</evidence>
<evidence type="ECO:0000256" key="7">
    <source>
        <dbReference type="ARBA" id="ARBA00022807"/>
    </source>
</evidence>
<evidence type="ECO:0000256" key="6">
    <source>
        <dbReference type="ARBA" id="ARBA00022801"/>
    </source>
</evidence>
<evidence type="ECO:0000256" key="5">
    <source>
        <dbReference type="ARBA" id="ARBA00022786"/>
    </source>
</evidence>
<dbReference type="PROSITE" id="PS50235">
    <property type="entry name" value="USP_3"/>
    <property type="match status" value="1"/>
</dbReference>
<evidence type="ECO:0000256" key="2">
    <source>
        <dbReference type="ARBA" id="ARBA00009085"/>
    </source>
</evidence>
<dbReference type="InterPro" id="IPR001394">
    <property type="entry name" value="Peptidase_C19_UCH"/>
</dbReference>
<dbReference type="STRING" id="1069680.M7NUZ0"/>
<sequence length="515" mass="60222">MRLKKFNQIIKHKKKNALRPTFHLLEDRYSDIYDWEVSESQILEVMSELEKYGYNLDYLTIMNVLKGNYARGNVKLAVEFLIYLSEANELIVHEIEPSIELLGSENLNGVTCYLDALLFAMFAKTNCFEAMLFQEGKDPVSTKLCTFIRLWVNMLRDGRLITKDIVSQLCDVLIECGWKSASKTQQDASEVYVFITEKLNFPLLTFKVVIAHGGKFNSEEDNKYIHERLLCVPIPGDFLSYETPISLEDCLSEYFNNKIKVKRCVEQSFSAESSKKGSQKYLYNRNIIDNDKNYYEQLDEFYDNDIATLYPQRDLSLVSAWQFFQLLPFYVYKQPDNLNQHFLEKLPIVTICLKRYTWTVTGEAYCNNRRVLIPLVLDLPYFISHEEVSSNNSIEIKKYRLVLQSVVCHRNAGFTIDSGHYIAFSRDSFSKKWFLFDDLAYQKVSVFCDPSEVLNSEMPYMLFYQLESYIPNLSQEIPKIDAFKSSDDIQDFSTFSKPSKRFNETKYSEKNCLIQ</sequence>
<dbReference type="InterPro" id="IPR038765">
    <property type="entry name" value="Papain-like_cys_pep_sf"/>
</dbReference>
<evidence type="ECO:0000313" key="9">
    <source>
        <dbReference type="EMBL" id="EMR11122.1"/>
    </source>
</evidence>
<dbReference type="Pfam" id="PF00443">
    <property type="entry name" value="UCH"/>
    <property type="match status" value="1"/>
</dbReference>
<accession>M7NUZ0</accession>
<keyword evidence="5" id="KW-0833">Ubl conjugation pathway</keyword>
<dbReference type="EMBL" id="AFWA02000002">
    <property type="protein sequence ID" value="EMR11122.1"/>
    <property type="molecule type" value="Genomic_DNA"/>
</dbReference>
<dbReference type="Gene3D" id="3.90.70.10">
    <property type="entry name" value="Cysteine proteinases"/>
    <property type="match status" value="2"/>
</dbReference>
<comment type="caution">
    <text evidence="9">The sequence shown here is derived from an EMBL/GenBank/DDBJ whole genome shotgun (WGS) entry which is preliminary data.</text>
</comment>
<dbReference type="OMA" id="INWRTHP"/>
<dbReference type="RefSeq" id="XP_007872619.1">
    <property type="nucleotide sequence ID" value="XM_007874428.1"/>
</dbReference>
<keyword evidence="6" id="KW-0378">Hydrolase</keyword>
<dbReference type="InterPro" id="IPR050164">
    <property type="entry name" value="Peptidase_C19"/>
</dbReference>
<evidence type="ECO:0000256" key="4">
    <source>
        <dbReference type="ARBA" id="ARBA00022670"/>
    </source>
</evidence>
<dbReference type="SUPFAM" id="SSF54001">
    <property type="entry name" value="Cysteine proteinases"/>
    <property type="match status" value="1"/>
</dbReference>
<evidence type="ECO:0000313" key="10">
    <source>
        <dbReference type="Proteomes" id="UP000011958"/>
    </source>
</evidence>
<dbReference type="GO" id="GO:0016579">
    <property type="term" value="P:protein deubiquitination"/>
    <property type="evidence" value="ECO:0007669"/>
    <property type="project" value="InterPro"/>
</dbReference>
<reference evidence="10" key="1">
    <citation type="journal article" date="2016" name="Nat. Commun.">
        <title>Genome analysis of three Pneumocystis species reveals adaptation mechanisms to life exclusively in mammalian hosts.</title>
        <authorList>
            <person name="Ma L."/>
            <person name="Chen Z."/>
            <person name="Huang D.W."/>
            <person name="Kutty G."/>
            <person name="Ishihara M."/>
            <person name="Wang H."/>
            <person name="Abouelleil A."/>
            <person name="Bishop L."/>
            <person name="Davey E."/>
            <person name="Deng R."/>
            <person name="Deng X."/>
            <person name="Fan L."/>
            <person name="Fantoni G."/>
            <person name="Fitzgerald M."/>
            <person name="Gogineni E."/>
            <person name="Goldberg J.M."/>
            <person name="Handley G."/>
            <person name="Hu X."/>
            <person name="Huber C."/>
            <person name="Jiao X."/>
            <person name="Jones K."/>
            <person name="Levin J.Z."/>
            <person name="Liu Y."/>
            <person name="Macdonald P."/>
            <person name="Melnikov A."/>
            <person name="Raley C."/>
            <person name="Sassi M."/>
            <person name="Sherman B.T."/>
            <person name="Song X."/>
            <person name="Sykes S."/>
            <person name="Tran B."/>
            <person name="Walsh L."/>
            <person name="Xia Y."/>
            <person name="Yang J."/>
            <person name="Young S."/>
            <person name="Zeng Q."/>
            <person name="Zheng X."/>
            <person name="Stephens R."/>
            <person name="Nusbaum C."/>
            <person name="Birren B.W."/>
            <person name="Azadi P."/>
            <person name="Lempicki R.A."/>
            <person name="Cuomo C.A."/>
            <person name="Kovacs J.A."/>
        </authorList>
    </citation>
    <scope>NUCLEOTIDE SEQUENCE [LARGE SCALE GENOMIC DNA]</scope>
    <source>
        <strain evidence="10">B123</strain>
    </source>
</reference>
<keyword evidence="10" id="KW-1185">Reference proteome</keyword>
<dbReference type="GO" id="GO:0004843">
    <property type="term" value="F:cysteine-type deubiquitinase activity"/>
    <property type="evidence" value="ECO:0007669"/>
    <property type="project" value="UniProtKB-EC"/>
</dbReference>
<keyword evidence="7" id="KW-0788">Thiol protease</keyword>
<dbReference type="AlphaFoldDB" id="M7NUZ0"/>
<dbReference type="PANTHER" id="PTHR24006">
    <property type="entry name" value="UBIQUITIN CARBOXYL-TERMINAL HYDROLASE"/>
    <property type="match status" value="1"/>
</dbReference>
<dbReference type="GO" id="GO:0005634">
    <property type="term" value="C:nucleus"/>
    <property type="evidence" value="ECO:0007669"/>
    <property type="project" value="UniProtKB-SubCell"/>
</dbReference>
<protein>
    <recommendedName>
        <fullName evidence="3">ubiquitinyl hydrolase 1</fullName>
        <ecNumber evidence="3">3.4.19.12</ecNumber>
    </recommendedName>
</protein>
<dbReference type="InterPro" id="IPR028889">
    <property type="entry name" value="USP"/>
</dbReference>
<gene>
    <name evidence="9" type="ORF">PNEG_00719</name>
</gene>
<dbReference type="GeneID" id="19894417"/>
<dbReference type="GO" id="GO:0005829">
    <property type="term" value="C:cytosol"/>
    <property type="evidence" value="ECO:0007669"/>
    <property type="project" value="TreeGrafter"/>
</dbReference>
<dbReference type="VEuPathDB" id="FungiDB:PNEG_00719"/>
<comment type="similarity">
    <text evidence="2">Belongs to the peptidase C19 family.</text>
</comment>
<comment type="catalytic activity">
    <reaction evidence="1">
        <text>Thiol-dependent hydrolysis of ester, thioester, amide, peptide and isopeptide bonds formed by the C-terminal Gly of ubiquitin (a 76-residue protein attached to proteins as an intracellular targeting signal).</text>
        <dbReference type="EC" id="3.4.19.12"/>
    </reaction>
</comment>
<dbReference type="EC" id="3.4.19.12" evidence="3"/>
<proteinExistence type="inferred from homology"/>
<keyword evidence="4" id="KW-0645">Protease</keyword>
<dbReference type="eggNOG" id="ENOG502QWTH">
    <property type="taxonomic scope" value="Eukaryota"/>
</dbReference>
<dbReference type="PANTHER" id="PTHR24006:SF722">
    <property type="entry name" value="UBIQUITIN CARBOXYL-TERMINAL HYDROLASE 48"/>
    <property type="match status" value="1"/>
</dbReference>
<dbReference type="GO" id="GO:0006508">
    <property type="term" value="P:proteolysis"/>
    <property type="evidence" value="ECO:0007669"/>
    <property type="project" value="UniProtKB-KW"/>
</dbReference>
<organism evidence="9 10">
    <name type="scientific">Pneumocystis murina (strain B123)</name>
    <name type="common">Mouse pneumocystis pneumonia agent</name>
    <name type="synonym">Pneumocystis carinii f. sp. muris</name>
    <dbReference type="NCBI Taxonomy" id="1069680"/>
    <lineage>
        <taxon>Eukaryota</taxon>
        <taxon>Fungi</taxon>
        <taxon>Dikarya</taxon>
        <taxon>Ascomycota</taxon>
        <taxon>Taphrinomycotina</taxon>
        <taxon>Pneumocystomycetes</taxon>
        <taxon>Pneumocystaceae</taxon>
        <taxon>Pneumocystis</taxon>
    </lineage>
</organism>
<name>M7NUZ0_PNEMU</name>
<evidence type="ECO:0000259" key="8">
    <source>
        <dbReference type="PROSITE" id="PS50235"/>
    </source>
</evidence>
<dbReference type="OrthoDB" id="6287070at2759"/>
<feature type="domain" description="USP" evidence="8">
    <location>
        <begin position="102"/>
        <end position="467"/>
    </location>
</feature>
<evidence type="ECO:0000256" key="3">
    <source>
        <dbReference type="ARBA" id="ARBA00012759"/>
    </source>
</evidence>